<protein>
    <recommendedName>
        <fullName evidence="5">TMEM205-like domain-containing protein</fullName>
    </recommendedName>
</protein>
<evidence type="ECO:0000256" key="3">
    <source>
        <dbReference type="ARBA" id="ARBA00022989"/>
    </source>
</evidence>
<dbReference type="PATRIC" id="fig|1303518.3.peg.2402"/>
<dbReference type="Pfam" id="PF13664">
    <property type="entry name" value="DUF4149"/>
    <property type="match status" value="1"/>
</dbReference>
<keyword evidence="3" id="KW-1133">Transmembrane helix</keyword>
<dbReference type="InParanoid" id="S0EXC4"/>
<dbReference type="STRING" id="454171.CP488_01784"/>
<reference evidence="7" key="1">
    <citation type="submission" date="2013-03" db="EMBL/GenBank/DDBJ databases">
        <title>Genome sequence of Chthonomonas calidirosea, the first sequenced genome from the Armatimonadetes phylum (formally candidate division OP10).</title>
        <authorList>
            <person name="Lee K.C.Y."/>
            <person name="Morgan X.C."/>
            <person name="Dunfield P.F."/>
            <person name="Tamas I."/>
            <person name="Houghton K.M."/>
            <person name="Vyssotski M."/>
            <person name="Ryan J.L.J."/>
            <person name="Lagutin K."/>
            <person name="McDonald I.R."/>
            <person name="Stott M.B."/>
        </authorList>
    </citation>
    <scope>NUCLEOTIDE SEQUENCE [LARGE SCALE GENOMIC DNA]</scope>
    <source>
        <strain evidence="7">DSM 23976 / ICMP 18418 / T49</strain>
    </source>
</reference>
<keyword evidence="2" id="KW-0812">Transmembrane</keyword>
<proteinExistence type="predicted"/>
<organism evidence="6 7">
    <name type="scientific">Chthonomonas calidirosea (strain DSM 23976 / ICMP 18418 / T49)</name>
    <dbReference type="NCBI Taxonomy" id="1303518"/>
    <lineage>
        <taxon>Bacteria</taxon>
        <taxon>Bacillati</taxon>
        <taxon>Armatimonadota</taxon>
        <taxon>Chthonomonadia</taxon>
        <taxon>Chthonomonadales</taxon>
        <taxon>Chthonomonadaceae</taxon>
        <taxon>Chthonomonas</taxon>
    </lineage>
</organism>
<dbReference type="EMBL" id="HF951689">
    <property type="protein sequence ID" value="CCW36117.1"/>
    <property type="molecule type" value="Genomic_DNA"/>
</dbReference>
<sequence>MIWSLLFVRQLALTLWLGGLVVIDFVETPIRFRVPEVNRNQVVAIGRRVFAALNKLEVIAGAILLLSDALLLPHFRAGVRPLEQSAMETVAAMWLAASVQLVWVRPRMSALTRGLDLVNRDPADPRFAKIGRLHKVYSGLDLLKMLLGLLTLALWVHP</sequence>
<feature type="domain" description="TMEM205-like" evidence="5">
    <location>
        <begin position="11"/>
        <end position="112"/>
    </location>
</feature>
<evidence type="ECO:0000256" key="2">
    <source>
        <dbReference type="ARBA" id="ARBA00022692"/>
    </source>
</evidence>
<name>S0EXC4_CHTCT</name>
<keyword evidence="7" id="KW-1185">Reference proteome</keyword>
<evidence type="ECO:0000256" key="1">
    <source>
        <dbReference type="ARBA" id="ARBA00004370"/>
    </source>
</evidence>
<dbReference type="RefSeq" id="WP_016483636.1">
    <property type="nucleotide sequence ID" value="NC_021487.1"/>
</dbReference>
<dbReference type="InterPro" id="IPR025423">
    <property type="entry name" value="TMEM205-like"/>
</dbReference>
<dbReference type="KEGG" id="ccz:CCALI_02311"/>
<dbReference type="TCDB" id="9.A.55.1.8">
    <property type="family name" value="the tmem205 (tmem205) family"/>
</dbReference>
<evidence type="ECO:0000256" key="4">
    <source>
        <dbReference type="ARBA" id="ARBA00023136"/>
    </source>
</evidence>
<evidence type="ECO:0000313" key="6">
    <source>
        <dbReference type="EMBL" id="CCW36117.1"/>
    </source>
</evidence>
<comment type="subcellular location">
    <subcellularLocation>
        <location evidence="1">Membrane</location>
    </subcellularLocation>
</comment>
<gene>
    <name evidence="6" type="ORF">CCALI_02311</name>
</gene>
<keyword evidence="4" id="KW-0472">Membrane</keyword>
<dbReference type="AlphaFoldDB" id="S0EXC4"/>
<accession>S0EXC4</accession>
<evidence type="ECO:0000259" key="5">
    <source>
        <dbReference type="Pfam" id="PF13664"/>
    </source>
</evidence>
<dbReference type="Proteomes" id="UP000014227">
    <property type="component" value="Chromosome I"/>
</dbReference>
<evidence type="ECO:0000313" key="7">
    <source>
        <dbReference type="Proteomes" id="UP000014227"/>
    </source>
</evidence>
<dbReference type="GO" id="GO:0016020">
    <property type="term" value="C:membrane"/>
    <property type="evidence" value="ECO:0007669"/>
    <property type="project" value="UniProtKB-SubCell"/>
</dbReference>
<dbReference type="HOGENOM" id="CLU_1666295_0_0_0"/>